<evidence type="ECO:0000313" key="2">
    <source>
        <dbReference type="EMBL" id="KAK9146398.1"/>
    </source>
</evidence>
<organism evidence="2 3">
    <name type="scientific">Stephania japonica</name>
    <dbReference type="NCBI Taxonomy" id="461633"/>
    <lineage>
        <taxon>Eukaryota</taxon>
        <taxon>Viridiplantae</taxon>
        <taxon>Streptophyta</taxon>
        <taxon>Embryophyta</taxon>
        <taxon>Tracheophyta</taxon>
        <taxon>Spermatophyta</taxon>
        <taxon>Magnoliopsida</taxon>
        <taxon>Ranunculales</taxon>
        <taxon>Menispermaceae</taxon>
        <taxon>Menispermoideae</taxon>
        <taxon>Cissampelideae</taxon>
        <taxon>Stephania</taxon>
    </lineage>
</organism>
<evidence type="ECO:0000256" key="1">
    <source>
        <dbReference type="SAM" id="MobiDB-lite"/>
    </source>
</evidence>
<dbReference type="Proteomes" id="UP001417504">
    <property type="component" value="Unassembled WGS sequence"/>
</dbReference>
<reference evidence="2 3" key="1">
    <citation type="submission" date="2024-01" db="EMBL/GenBank/DDBJ databases">
        <title>Genome assemblies of Stephania.</title>
        <authorList>
            <person name="Yang L."/>
        </authorList>
    </citation>
    <scope>NUCLEOTIDE SEQUENCE [LARGE SCALE GENOMIC DNA]</scope>
    <source>
        <strain evidence="2">QJT</strain>
        <tissue evidence="2">Leaf</tissue>
    </source>
</reference>
<name>A0AAP0K5K4_9MAGN</name>
<evidence type="ECO:0000313" key="3">
    <source>
        <dbReference type="Proteomes" id="UP001417504"/>
    </source>
</evidence>
<dbReference type="EMBL" id="JBBNAE010000002">
    <property type="protein sequence ID" value="KAK9146398.1"/>
    <property type="molecule type" value="Genomic_DNA"/>
</dbReference>
<feature type="region of interest" description="Disordered" evidence="1">
    <location>
        <begin position="1"/>
        <end position="31"/>
    </location>
</feature>
<dbReference type="AlphaFoldDB" id="A0AAP0K5K4"/>
<gene>
    <name evidence="2" type="ORF">Sjap_006301</name>
</gene>
<keyword evidence="3" id="KW-1185">Reference proteome</keyword>
<sequence>MQDGYHHHLISFSDEVPGYGGNDPSEIQNRTGMSDNFLTQEQEDEDPLSNLIDCKRADEYCYFFDMDLDS</sequence>
<proteinExistence type="predicted"/>
<accession>A0AAP0K5K4</accession>
<comment type="caution">
    <text evidence="2">The sequence shown here is derived from an EMBL/GenBank/DDBJ whole genome shotgun (WGS) entry which is preliminary data.</text>
</comment>
<protein>
    <submittedName>
        <fullName evidence="2">Uncharacterized protein</fullName>
    </submittedName>
</protein>